<name>C3Z9E6_BRAFL</name>
<reference evidence="3" key="1">
    <citation type="journal article" date="2008" name="Nature">
        <title>The amphioxus genome and the evolution of the chordate karyotype.</title>
        <authorList>
            <consortium name="US DOE Joint Genome Institute (JGI-PGF)"/>
            <person name="Putnam N.H."/>
            <person name="Butts T."/>
            <person name="Ferrier D.E.K."/>
            <person name="Furlong R.F."/>
            <person name="Hellsten U."/>
            <person name="Kawashima T."/>
            <person name="Robinson-Rechavi M."/>
            <person name="Shoguchi E."/>
            <person name="Terry A."/>
            <person name="Yu J.-K."/>
            <person name="Benito-Gutierrez E.L."/>
            <person name="Dubchak I."/>
            <person name="Garcia-Fernandez J."/>
            <person name="Gibson-Brown J.J."/>
            <person name="Grigoriev I.V."/>
            <person name="Horton A.C."/>
            <person name="de Jong P.J."/>
            <person name="Jurka J."/>
            <person name="Kapitonov V.V."/>
            <person name="Kohara Y."/>
            <person name="Kuroki Y."/>
            <person name="Lindquist E."/>
            <person name="Lucas S."/>
            <person name="Osoegawa K."/>
            <person name="Pennacchio L.A."/>
            <person name="Salamov A.A."/>
            <person name="Satou Y."/>
            <person name="Sauka-Spengler T."/>
            <person name="Schmutz J."/>
            <person name="Shin-I T."/>
            <person name="Toyoda A."/>
            <person name="Bronner-Fraser M."/>
            <person name="Fujiyama A."/>
            <person name="Holland L.Z."/>
            <person name="Holland P.W.H."/>
            <person name="Satoh N."/>
            <person name="Rokhsar D.S."/>
        </authorList>
    </citation>
    <scope>NUCLEOTIDE SEQUENCE [LARGE SCALE GENOMIC DNA]</scope>
    <source>
        <strain evidence="3">S238N-H82</strain>
        <tissue evidence="3">Testes</tissue>
    </source>
</reference>
<protein>
    <submittedName>
        <fullName evidence="3">Uncharacterized protein</fullName>
    </submittedName>
</protein>
<dbReference type="InParanoid" id="C3Z9E6"/>
<feature type="compositionally biased region" description="Basic and acidic residues" evidence="1">
    <location>
        <begin position="141"/>
        <end position="162"/>
    </location>
</feature>
<keyword evidence="2" id="KW-1133">Transmembrane helix</keyword>
<keyword evidence="2" id="KW-0812">Transmembrane</keyword>
<sequence>MSLKGRALSDVSGQMTECTKKVDSTEATLTKSDVAVALTYFSVTEVAFGQLGPRSMSSTTETIAQNQLSFADASTQPIKHDPTASDVITTAPSVALLGYENYTLATGMYDVVMMSQQGMELNTNGSHDQENNSATSSTDATHADVSDTHTRNPRADQKDSKNPHVSSDVNVKVYDTQTKNPRAAKKKESLRISTDATHPNVSNTHTRNLRADQKNSERPQVSTNANVNVYGTQTKNSLAAKKEESPQVPTGDTHFNVYYLQTKNPRATVKKEEISKVPILFIAVVVGGSLVIVVIIVCLVHLGRKNKFCLKSRRHSNAHMATVRHAMAMQQILPPNPKQCI</sequence>
<feature type="transmembrane region" description="Helical" evidence="2">
    <location>
        <begin position="279"/>
        <end position="303"/>
    </location>
</feature>
<feature type="compositionally biased region" description="Polar residues" evidence="1">
    <location>
        <begin position="121"/>
        <end position="140"/>
    </location>
</feature>
<dbReference type="AlphaFoldDB" id="C3Z9E6"/>
<evidence type="ECO:0000313" key="3">
    <source>
        <dbReference type="EMBL" id="EEN50875.1"/>
    </source>
</evidence>
<organism>
    <name type="scientific">Branchiostoma floridae</name>
    <name type="common">Florida lancelet</name>
    <name type="synonym">Amphioxus</name>
    <dbReference type="NCBI Taxonomy" id="7739"/>
    <lineage>
        <taxon>Eukaryota</taxon>
        <taxon>Metazoa</taxon>
        <taxon>Chordata</taxon>
        <taxon>Cephalochordata</taxon>
        <taxon>Leptocardii</taxon>
        <taxon>Amphioxiformes</taxon>
        <taxon>Branchiostomatidae</taxon>
        <taxon>Branchiostoma</taxon>
    </lineage>
</organism>
<feature type="region of interest" description="Disordered" evidence="1">
    <location>
        <begin position="121"/>
        <end position="227"/>
    </location>
</feature>
<dbReference type="EMBL" id="GG666599">
    <property type="protein sequence ID" value="EEN50875.1"/>
    <property type="molecule type" value="Genomic_DNA"/>
</dbReference>
<feature type="compositionally biased region" description="Polar residues" evidence="1">
    <location>
        <begin position="218"/>
        <end position="227"/>
    </location>
</feature>
<accession>C3Z9E6</accession>
<evidence type="ECO:0000256" key="1">
    <source>
        <dbReference type="SAM" id="MobiDB-lite"/>
    </source>
</evidence>
<feature type="compositionally biased region" description="Polar residues" evidence="1">
    <location>
        <begin position="163"/>
        <end position="180"/>
    </location>
</feature>
<proteinExistence type="predicted"/>
<keyword evidence="2" id="KW-0472">Membrane</keyword>
<gene>
    <name evidence="3" type="ORF">BRAFLDRAFT_86032</name>
</gene>
<evidence type="ECO:0000256" key="2">
    <source>
        <dbReference type="SAM" id="Phobius"/>
    </source>
</evidence>
<feature type="compositionally biased region" description="Polar residues" evidence="1">
    <location>
        <begin position="191"/>
        <end position="206"/>
    </location>
</feature>